<dbReference type="GO" id="GO:0007059">
    <property type="term" value="P:chromosome segregation"/>
    <property type="evidence" value="ECO:0007669"/>
    <property type="project" value="TreeGrafter"/>
</dbReference>
<dbReference type="InterPro" id="IPR004437">
    <property type="entry name" value="ParB/RepB/Spo0J"/>
</dbReference>
<dbReference type="SUPFAM" id="SSF109709">
    <property type="entry name" value="KorB DNA-binding domain-like"/>
    <property type="match status" value="1"/>
</dbReference>
<dbReference type="SUPFAM" id="SSF110849">
    <property type="entry name" value="ParB/Sulfiredoxin"/>
    <property type="match status" value="1"/>
</dbReference>
<name>A0A1G7LEA2_9RHOB</name>
<comment type="similarity">
    <text evidence="1">Belongs to the ParB family.</text>
</comment>
<dbReference type="PANTHER" id="PTHR33375:SF1">
    <property type="entry name" value="CHROMOSOME-PARTITIONING PROTEIN PARB-RELATED"/>
    <property type="match status" value="1"/>
</dbReference>
<accession>A0A1G7LEA2</accession>
<protein>
    <submittedName>
        <fullName evidence="4">Chromosome partitioning protein, ParB family</fullName>
    </submittedName>
</protein>
<dbReference type="RefSeq" id="WP_089963566.1">
    <property type="nucleotide sequence ID" value="NZ_FNAV01000023.1"/>
</dbReference>
<evidence type="ECO:0000259" key="3">
    <source>
        <dbReference type="SMART" id="SM00470"/>
    </source>
</evidence>
<dbReference type="AlphaFoldDB" id="A0A1G7LEA2"/>
<keyword evidence="5" id="KW-1185">Reference proteome</keyword>
<dbReference type="CDD" id="cd16405">
    <property type="entry name" value="RepB_like_N"/>
    <property type="match status" value="1"/>
</dbReference>
<evidence type="ECO:0000256" key="1">
    <source>
        <dbReference type="ARBA" id="ARBA00006295"/>
    </source>
</evidence>
<dbReference type="EMBL" id="FNAV01000023">
    <property type="protein sequence ID" value="SDF47857.1"/>
    <property type="molecule type" value="Genomic_DNA"/>
</dbReference>
<dbReference type="InterPro" id="IPR003115">
    <property type="entry name" value="ParB_N"/>
</dbReference>
<proteinExistence type="inferred from homology"/>
<evidence type="ECO:0000313" key="4">
    <source>
        <dbReference type="EMBL" id="SDF47857.1"/>
    </source>
</evidence>
<sequence>MTRKHGKHDAIFDDVLSGLDEPSAPAAPKPVSDHDAGSARFLKRSTTISERLSGEIEEKTLRWVDPARCRMWERHNREYSLLTEDSCRDLIDGIRAQGKQEFPAIVRPSAEPGFDYEVICGARRHFAVSWLRANNYPQFRYLIEVRDLTDEEAFRLADIENRDREDISDYERAIDYADAVARYYGGRQKAMAERLEVSQPWLSRYLQLAKLPDVVIAAFSNVREIRERNARELKPLLGAAESSAAIMAEAAAIGREQQAAREGRGSFVDAASVMRRLTRAARPAEPAVPVEKAVFGAGLRVQTKAGKVTMSFDDTLPREALEEAFAAYLDSRSEG</sequence>
<evidence type="ECO:0000313" key="5">
    <source>
        <dbReference type="Proteomes" id="UP000198994"/>
    </source>
</evidence>
<dbReference type="NCBIfam" id="TIGR00180">
    <property type="entry name" value="parB_part"/>
    <property type="match status" value="1"/>
</dbReference>
<dbReference type="Gene3D" id="1.10.10.2830">
    <property type="match status" value="1"/>
</dbReference>
<gene>
    <name evidence="4" type="ORF">SAMN04488105_12339</name>
</gene>
<dbReference type="SMART" id="SM00470">
    <property type="entry name" value="ParB"/>
    <property type="match status" value="1"/>
</dbReference>
<evidence type="ECO:0000256" key="2">
    <source>
        <dbReference type="SAM" id="MobiDB-lite"/>
    </source>
</evidence>
<feature type="region of interest" description="Disordered" evidence="2">
    <location>
        <begin position="17"/>
        <end position="40"/>
    </location>
</feature>
<reference evidence="5" key="1">
    <citation type="submission" date="2016-10" db="EMBL/GenBank/DDBJ databases">
        <authorList>
            <person name="Varghese N."/>
            <person name="Submissions S."/>
        </authorList>
    </citation>
    <scope>NUCLEOTIDE SEQUENCE [LARGE SCALE GENOMIC DNA]</scope>
    <source>
        <strain evidence="5">DSM 10146</strain>
    </source>
</reference>
<dbReference type="InterPro" id="IPR050336">
    <property type="entry name" value="Chromosome_partition/occlusion"/>
</dbReference>
<dbReference type="Proteomes" id="UP000198994">
    <property type="component" value="Unassembled WGS sequence"/>
</dbReference>
<organism evidence="4 5">
    <name type="scientific">Salipiger thiooxidans</name>
    <dbReference type="NCBI Taxonomy" id="282683"/>
    <lineage>
        <taxon>Bacteria</taxon>
        <taxon>Pseudomonadati</taxon>
        <taxon>Pseudomonadota</taxon>
        <taxon>Alphaproteobacteria</taxon>
        <taxon>Rhodobacterales</taxon>
        <taxon>Roseobacteraceae</taxon>
        <taxon>Salipiger</taxon>
    </lineage>
</organism>
<dbReference type="Pfam" id="PF18090">
    <property type="entry name" value="SoPB_HTH"/>
    <property type="match status" value="1"/>
</dbReference>
<feature type="domain" description="ParB-like N-terminal" evidence="3">
    <location>
        <begin position="62"/>
        <end position="162"/>
    </location>
</feature>
<dbReference type="InterPro" id="IPR037972">
    <property type="entry name" value="RepB_N"/>
</dbReference>
<dbReference type="GO" id="GO:0003677">
    <property type="term" value="F:DNA binding"/>
    <property type="evidence" value="ECO:0007669"/>
    <property type="project" value="InterPro"/>
</dbReference>
<dbReference type="PANTHER" id="PTHR33375">
    <property type="entry name" value="CHROMOSOME-PARTITIONING PROTEIN PARB-RELATED"/>
    <property type="match status" value="1"/>
</dbReference>
<dbReference type="OrthoDB" id="7190674at2"/>
<dbReference type="InterPro" id="IPR036086">
    <property type="entry name" value="ParB/Sulfiredoxin_sf"/>
</dbReference>
<dbReference type="STRING" id="282683.SAMN04488105_12339"/>
<dbReference type="InterPro" id="IPR040873">
    <property type="entry name" value="SoPB_HTH"/>
</dbReference>
<dbReference type="GO" id="GO:0005694">
    <property type="term" value="C:chromosome"/>
    <property type="evidence" value="ECO:0007669"/>
    <property type="project" value="TreeGrafter"/>
</dbReference>